<proteinExistence type="inferred from homology"/>
<dbReference type="Proteomes" id="UP001521184">
    <property type="component" value="Unassembled WGS sequence"/>
</dbReference>
<reference evidence="3 4" key="1">
    <citation type="journal article" date="2023" name="Plant Dis.">
        <title>First Report of Diplodia intermedia Causing Canker and Dieback Diseases on Apple Trees in Canada.</title>
        <authorList>
            <person name="Ellouze W."/>
            <person name="Ilyukhin E."/>
            <person name="Sulman M."/>
            <person name="Ali S."/>
        </authorList>
    </citation>
    <scope>NUCLEOTIDE SEQUENCE [LARGE SCALE GENOMIC DNA]</scope>
    <source>
        <strain evidence="3 4">M45-28</strain>
    </source>
</reference>
<keyword evidence="4" id="KW-1185">Reference proteome</keyword>
<dbReference type="PANTHER" id="PTHR31438">
    <property type="entry name" value="LYSINE N-ACYLTRANSFERASE C17G9.06C-RELATED"/>
    <property type="match status" value="1"/>
</dbReference>
<sequence length="441" mass="47998">MSLQSIEAFQFSDSERPSAVAKLRLPHPYLTTYYAVDSGRTLAVNDGGITPLLRVQEEAGSAEELHGRLHDDNLLFTTPKQDAADAADLPPPSNNTAWARARRAPWAAFTWDGSAAASAPPTPGQLWLAIYFILTIAPDLEIFRLTLHGAEHEQLATALTTSMLAIAHPAPTSPSAPFAETSTAAATSPSAGAGELVVLRSAFWQGAGTPFAGRAAWTPTPTSSSPQPVTDLFTTLFPQSRVHARAPRRAAKPAPGSVVYSRYVPALDEHFSLVALDWRDAAHVALFHAWQNDPRVAAGWKETGTIEEHTAYLRRQHDDPHVLCVLGRWDDVAFAYFEIYWAAEDAVGAHYDAGRFDRGRHSLVGDARFRGEYRVVGWWPCVIHFCFLDDARTEAVVGEPLAANPTVMKYDYMFGLNVESPFNVGAGGRVSGIALPFPSKL</sequence>
<dbReference type="EMBL" id="JAKEKT020000127">
    <property type="protein sequence ID" value="KAL1634672.1"/>
    <property type="molecule type" value="Genomic_DNA"/>
</dbReference>
<dbReference type="Gene3D" id="3.40.630.30">
    <property type="match status" value="1"/>
</dbReference>
<dbReference type="InterPro" id="IPR019432">
    <property type="entry name" value="Acyltransferase_MbtK/IucB-like"/>
</dbReference>
<comment type="caution">
    <text evidence="3">The sequence shown here is derived from an EMBL/GenBank/DDBJ whole genome shotgun (WGS) entry which is preliminary data.</text>
</comment>
<evidence type="ECO:0000256" key="1">
    <source>
        <dbReference type="ARBA" id="ARBA00009893"/>
    </source>
</evidence>
<dbReference type="SUPFAM" id="SSF55729">
    <property type="entry name" value="Acyl-CoA N-acyltransferases (Nat)"/>
    <property type="match status" value="1"/>
</dbReference>
<organism evidence="3 4">
    <name type="scientific">Diplodia intermedia</name>
    <dbReference type="NCBI Taxonomy" id="856260"/>
    <lineage>
        <taxon>Eukaryota</taxon>
        <taxon>Fungi</taxon>
        <taxon>Dikarya</taxon>
        <taxon>Ascomycota</taxon>
        <taxon>Pezizomycotina</taxon>
        <taxon>Dothideomycetes</taxon>
        <taxon>Dothideomycetes incertae sedis</taxon>
        <taxon>Botryosphaeriales</taxon>
        <taxon>Botryosphaeriaceae</taxon>
        <taxon>Diplodia</taxon>
    </lineage>
</organism>
<accession>A0ABR3T5P7</accession>
<dbReference type="PANTHER" id="PTHR31438:SF1">
    <property type="entry name" value="LYSINE N-ACYLTRANSFERASE C17G9.06C-RELATED"/>
    <property type="match status" value="1"/>
</dbReference>
<dbReference type="Pfam" id="PF13523">
    <property type="entry name" value="Acetyltransf_8"/>
    <property type="match status" value="1"/>
</dbReference>
<gene>
    <name evidence="3" type="ORF">SLS58_010571</name>
</gene>
<comment type="similarity">
    <text evidence="1">Belongs to the lysine N-acyltransferase MbtK family.</text>
</comment>
<evidence type="ECO:0000313" key="3">
    <source>
        <dbReference type="EMBL" id="KAL1634672.1"/>
    </source>
</evidence>
<feature type="domain" description="Acyltransferase MbtK/IucB-like conserved" evidence="2">
    <location>
        <begin position="274"/>
        <end position="323"/>
    </location>
</feature>
<name>A0ABR3T5P7_9PEZI</name>
<dbReference type="InterPro" id="IPR016181">
    <property type="entry name" value="Acyl_CoA_acyltransferase"/>
</dbReference>
<evidence type="ECO:0000313" key="4">
    <source>
        <dbReference type="Proteomes" id="UP001521184"/>
    </source>
</evidence>
<dbReference type="SMART" id="SM01006">
    <property type="entry name" value="AlcB"/>
    <property type="match status" value="1"/>
</dbReference>
<evidence type="ECO:0000259" key="2">
    <source>
        <dbReference type="SMART" id="SM01006"/>
    </source>
</evidence>
<protein>
    <recommendedName>
        <fullName evidence="2">Acyltransferase MbtK/IucB-like conserved domain-containing protein</fullName>
    </recommendedName>
</protein>